<keyword evidence="1" id="KW-0472">Membrane</keyword>
<dbReference type="EMBL" id="JACHKY010000002">
    <property type="protein sequence ID" value="MBB4797781.1"/>
    <property type="molecule type" value="Genomic_DNA"/>
</dbReference>
<keyword evidence="1" id="KW-0812">Transmembrane</keyword>
<organism evidence="2 3">
    <name type="scientific">Brevundimonas bullata</name>
    <dbReference type="NCBI Taxonomy" id="13160"/>
    <lineage>
        <taxon>Bacteria</taxon>
        <taxon>Pseudomonadati</taxon>
        <taxon>Pseudomonadota</taxon>
        <taxon>Alphaproteobacteria</taxon>
        <taxon>Caulobacterales</taxon>
        <taxon>Caulobacteraceae</taxon>
        <taxon>Brevundimonas</taxon>
    </lineage>
</organism>
<gene>
    <name evidence="2" type="ORF">HNP32_001505</name>
</gene>
<evidence type="ECO:0000313" key="3">
    <source>
        <dbReference type="Proteomes" id="UP000539957"/>
    </source>
</evidence>
<sequence length="42" mass="4668">MAGEILYFLHRHFKVVLILGMIVSLGTLFAAANSVLRLLHMA</sequence>
<accession>A0A7W7INT6</accession>
<name>A0A7W7INT6_9CAUL</name>
<proteinExistence type="predicted"/>
<feature type="transmembrane region" description="Helical" evidence="1">
    <location>
        <begin position="15"/>
        <end position="36"/>
    </location>
</feature>
<evidence type="ECO:0000256" key="1">
    <source>
        <dbReference type="SAM" id="Phobius"/>
    </source>
</evidence>
<reference evidence="2 3" key="1">
    <citation type="submission" date="2020-08" db="EMBL/GenBank/DDBJ databases">
        <title>Functional genomics of gut bacteria from endangered species of beetles.</title>
        <authorList>
            <person name="Carlos-Shanley C."/>
        </authorList>
    </citation>
    <scope>NUCLEOTIDE SEQUENCE [LARGE SCALE GENOMIC DNA]</scope>
    <source>
        <strain evidence="2 3">S00123</strain>
    </source>
</reference>
<comment type="caution">
    <text evidence="2">The sequence shown here is derived from an EMBL/GenBank/DDBJ whole genome shotgun (WGS) entry which is preliminary data.</text>
</comment>
<evidence type="ECO:0000313" key="2">
    <source>
        <dbReference type="EMBL" id="MBB4797781.1"/>
    </source>
</evidence>
<keyword evidence="3" id="KW-1185">Reference proteome</keyword>
<keyword evidence="1" id="KW-1133">Transmembrane helix</keyword>
<protein>
    <submittedName>
        <fullName evidence="2">Uncharacterized protein</fullName>
    </submittedName>
</protein>
<dbReference type="Proteomes" id="UP000539957">
    <property type="component" value="Unassembled WGS sequence"/>
</dbReference>
<dbReference type="AlphaFoldDB" id="A0A7W7INT6"/>